<organism evidence="2 3">
    <name type="scientific">Knipowitschia caucasica</name>
    <name type="common">Caucasian dwarf goby</name>
    <name type="synonym">Pomatoschistus caucasicus</name>
    <dbReference type="NCBI Taxonomy" id="637954"/>
    <lineage>
        <taxon>Eukaryota</taxon>
        <taxon>Metazoa</taxon>
        <taxon>Chordata</taxon>
        <taxon>Craniata</taxon>
        <taxon>Vertebrata</taxon>
        <taxon>Euteleostomi</taxon>
        <taxon>Actinopterygii</taxon>
        <taxon>Neopterygii</taxon>
        <taxon>Teleostei</taxon>
        <taxon>Neoteleostei</taxon>
        <taxon>Acanthomorphata</taxon>
        <taxon>Gobiaria</taxon>
        <taxon>Gobiiformes</taxon>
        <taxon>Gobioidei</taxon>
        <taxon>Gobiidae</taxon>
        <taxon>Gobiinae</taxon>
        <taxon>Knipowitschia</taxon>
    </lineage>
</organism>
<evidence type="ECO:0000256" key="1">
    <source>
        <dbReference type="SAM" id="MobiDB-lite"/>
    </source>
</evidence>
<feature type="compositionally biased region" description="Basic and acidic residues" evidence="1">
    <location>
        <begin position="127"/>
        <end position="149"/>
    </location>
</feature>
<accession>A0AAV2KWU7</accession>
<sequence length="249" mass="28322">MREIQSRRVMPCRSNEGCESHRVCREASCTRAIQRDSSSEGTHRGSCIHQVHEHSHERMPSRSRPNRVDERAREAQSRPSRGAACRDQWYISHVPMRSLRPVAVVRLRRRAILYGVSAQSSVPQSLGRERGSREERVREGQDQSDRDARARVLRQTVQVSNRDPDAVRVRNQIRNTQVRSRSSQSLNRSASSRFIAAGGAASQSRTVSAQAGPGYSSYRCRRRAECRAILVQRYTECDSSSQREATCME</sequence>
<feature type="region of interest" description="Disordered" evidence="1">
    <location>
        <begin position="119"/>
        <end position="149"/>
    </location>
</feature>
<feature type="region of interest" description="Disordered" evidence="1">
    <location>
        <begin position="33"/>
        <end position="83"/>
    </location>
</feature>
<gene>
    <name evidence="2" type="ORF">KC01_LOCUS21753</name>
</gene>
<dbReference type="EMBL" id="OZ035824">
    <property type="protein sequence ID" value="CAL1592507.1"/>
    <property type="molecule type" value="Genomic_DNA"/>
</dbReference>
<keyword evidence="3" id="KW-1185">Reference proteome</keyword>
<proteinExistence type="predicted"/>
<protein>
    <submittedName>
        <fullName evidence="2">Uncharacterized protein</fullName>
    </submittedName>
</protein>
<feature type="compositionally biased region" description="Basic and acidic residues" evidence="1">
    <location>
        <begin position="33"/>
        <end position="43"/>
    </location>
</feature>
<name>A0AAV2KWU7_KNICA</name>
<dbReference type="AlphaFoldDB" id="A0AAV2KWU7"/>
<reference evidence="2 3" key="1">
    <citation type="submission" date="2024-04" db="EMBL/GenBank/DDBJ databases">
        <authorList>
            <person name="Waldvogel A.-M."/>
            <person name="Schoenle A."/>
        </authorList>
    </citation>
    <scope>NUCLEOTIDE SEQUENCE [LARGE SCALE GENOMIC DNA]</scope>
</reference>
<dbReference type="Proteomes" id="UP001497482">
    <property type="component" value="Chromosome 2"/>
</dbReference>
<feature type="compositionally biased region" description="Basic and acidic residues" evidence="1">
    <location>
        <begin position="50"/>
        <end position="76"/>
    </location>
</feature>
<evidence type="ECO:0000313" key="2">
    <source>
        <dbReference type="EMBL" id="CAL1592507.1"/>
    </source>
</evidence>
<evidence type="ECO:0000313" key="3">
    <source>
        <dbReference type="Proteomes" id="UP001497482"/>
    </source>
</evidence>